<comment type="subcellular location">
    <subcellularLocation>
        <location evidence="1">Cytoplasm</location>
    </subcellularLocation>
</comment>
<dbReference type="EMBL" id="PGCP01000005">
    <property type="protein sequence ID" value="PJC94181.1"/>
    <property type="molecule type" value="Genomic_DNA"/>
</dbReference>
<dbReference type="GO" id="GO:0000921">
    <property type="term" value="P:septin ring assembly"/>
    <property type="evidence" value="ECO:0007669"/>
    <property type="project" value="TreeGrafter"/>
</dbReference>
<dbReference type="GO" id="GO:0043093">
    <property type="term" value="P:FtsZ-dependent cytokinesis"/>
    <property type="evidence" value="ECO:0007669"/>
    <property type="project" value="TreeGrafter"/>
</dbReference>
<dbReference type="AlphaFoldDB" id="A0A2M8HCG9"/>
<dbReference type="InterPro" id="IPR042233">
    <property type="entry name" value="Cell_div_ZapA_N"/>
</dbReference>
<evidence type="ECO:0000313" key="12">
    <source>
        <dbReference type="EMBL" id="PJC94181.1"/>
    </source>
</evidence>
<evidence type="ECO:0000256" key="1">
    <source>
        <dbReference type="ARBA" id="ARBA00004496"/>
    </source>
</evidence>
<sequence length="124" mass="14026">MDKGGNQPRRIEEGMSIEAVEIVILGRPYKVSCPLGQQDALRQAADQLSDKLIELRQRSKVSSNEQLAVMAALNFCHELCLEKEKNHQYSETMDKRIKMLQRTIEAALIEHGQYGESSEQGLQP</sequence>
<keyword evidence="8" id="KW-0131">Cell cycle</keyword>
<accession>A0A2M8HCG9</accession>
<dbReference type="PANTHER" id="PTHR34981">
    <property type="entry name" value="CELL DIVISION PROTEIN ZAPA"/>
    <property type="match status" value="1"/>
</dbReference>
<dbReference type="Gene3D" id="1.20.5.50">
    <property type="match status" value="1"/>
</dbReference>
<dbReference type="InterPro" id="IPR007838">
    <property type="entry name" value="Cell_div_ZapA-like"/>
</dbReference>
<dbReference type="Gene3D" id="3.30.160.880">
    <property type="entry name" value="Cell division protein ZapA protomer, N-terminal domain"/>
    <property type="match status" value="1"/>
</dbReference>
<comment type="caution">
    <text evidence="12">The sequence shown here is derived from an EMBL/GenBank/DDBJ whole genome shotgun (WGS) entry which is preliminary data.</text>
</comment>
<keyword evidence="7" id="KW-0717">Septation</keyword>
<evidence type="ECO:0000256" key="4">
    <source>
        <dbReference type="ARBA" id="ARBA00022490"/>
    </source>
</evidence>
<evidence type="ECO:0000256" key="9">
    <source>
        <dbReference type="ARBA" id="ARBA00024910"/>
    </source>
</evidence>
<reference evidence="12 13" key="1">
    <citation type="submission" date="2017-11" db="EMBL/GenBank/DDBJ databases">
        <title>Draft genome sequence of environmental isolate Aeromonas lusitania sp. nov. MDC 2473.</title>
        <authorList>
            <person name="Colston S.M."/>
            <person name="Navarro A."/>
            <person name="Martinez-Murcia A.J."/>
            <person name="Graf J."/>
        </authorList>
    </citation>
    <scope>NUCLEOTIDE SEQUENCE [LARGE SCALE GENOMIC DNA]</scope>
    <source>
        <strain evidence="12 13">MDC 2473</strain>
    </source>
</reference>
<evidence type="ECO:0000256" key="5">
    <source>
        <dbReference type="ARBA" id="ARBA00022618"/>
    </source>
</evidence>
<dbReference type="Pfam" id="PF05164">
    <property type="entry name" value="ZapA"/>
    <property type="match status" value="1"/>
</dbReference>
<dbReference type="NCBIfam" id="NF008209">
    <property type="entry name" value="PRK10972.1"/>
    <property type="match status" value="1"/>
</dbReference>
<keyword evidence="5 12" id="KW-0132">Cell division</keyword>
<dbReference type="InterPro" id="IPR036192">
    <property type="entry name" value="Cell_div_ZapA-like_sf"/>
</dbReference>
<keyword evidence="6" id="KW-0175">Coiled coil</keyword>
<evidence type="ECO:0000256" key="7">
    <source>
        <dbReference type="ARBA" id="ARBA00023210"/>
    </source>
</evidence>
<evidence type="ECO:0000256" key="6">
    <source>
        <dbReference type="ARBA" id="ARBA00023054"/>
    </source>
</evidence>
<name>A0A2M8HCG9_9GAMM</name>
<evidence type="ECO:0000256" key="11">
    <source>
        <dbReference type="ARBA" id="ARBA00033158"/>
    </source>
</evidence>
<evidence type="ECO:0000256" key="2">
    <source>
        <dbReference type="ARBA" id="ARBA00010074"/>
    </source>
</evidence>
<dbReference type="GO" id="GO:0032153">
    <property type="term" value="C:cell division site"/>
    <property type="evidence" value="ECO:0007669"/>
    <property type="project" value="TreeGrafter"/>
</dbReference>
<dbReference type="GO" id="GO:0005829">
    <property type="term" value="C:cytosol"/>
    <property type="evidence" value="ECO:0007669"/>
    <property type="project" value="TreeGrafter"/>
</dbReference>
<gene>
    <name evidence="12" type="ORF">CUC44_05655</name>
</gene>
<proteinExistence type="inferred from homology"/>
<organism evidence="12 13">
    <name type="scientific">Aeromonas lusitana</name>
    <dbReference type="NCBI Taxonomy" id="931529"/>
    <lineage>
        <taxon>Bacteria</taxon>
        <taxon>Pseudomonadati</taxon>
        <taxon>Pseudomonadota</taxon>
        <taxon>Gammaproteobacteria</taxon>
        <taxon>Aeromonadales</taxon>
        <taxon>Aeromonadaceae</taxon>
        <taxon>Aeromonas</taxon>
    </lineage>
</organism>
<evidence type="ECO:0000256" key="8">
    <source>
        <dbReference type="ARBA" id="ARBA00023306"/>
    </source>
</evidence>
<comment type="function">
    <text evidence="9">Activator of cell division through the inhibition of FtsZ GTPase activity, therefore promoting FtsZ assembly into bundles of protofilaments necessary for the formation of the division Z ring. It is recruited early at mid-cell but it is not essential for cell division.</text>
</comment>
<dbReference type="GO" id="GO:0000917">
    <property type="term" value="P:division septum assembly"/>
    <property type="evidence" value="ECO:0007669"/>
    <property type="project" value="UniProtKB-KW"/>
</dbReference>
<comment type="subunit">
    <text evidence="10">Homodimer. Interacts with FtsZ.</text>
</comment>
<protein>
    <recommendedName>
        <fullName evidence="3">Cell division protein ZapA</fullName>
    </recommendedName>
    <alternativeName>
        <fullName evidence="11">Z ring-associated protein ZapA</fullName>
    </alternativeName>
</protein>
<evidence type="ECO:0000256" key="3">
    <source>
        <dbReference type="ARBA" id="ARBA00015195"/>
    </source>
</evidence>
<evidence type="ECO:0000313" key="13">
    <source>
        <dbReference type="Proteomes" id="UP000232060"/>
    </source>
</evidence>
<dbReference type="SUPFAM" id="SSF102829">
    <property type="entry name" value="Cell division protein ZapA-like"/>
    <property type="match status" value="1"/>
</dbReference>
<dbReference type="PANTHER" id="PTHR34981:SF1">
    <property type="entry name" value="CELL DIVISION PROTEIN ZAPA"/>
    <property type="match status" value="1"/>
</dbReference>
<keyword evidence="13" id="KW-1185">Reference proteome</keyword>
<evidence type="ECO:0000256" key="10">
    <source>
        <dbReference type="ARBA" id="ARBA00026068"/>
    </source>
</evidence>
<dbReference type="Proteomes" id="UP000232060">
    <property type="component" value="Unassembled WGS sequence"/>
</dbReference>
<dbReference type="GO" id="GO:0030428">
    <property type="term" value="C:cell septum"/>
    <property type="evidence" value="ECO:0007669"/>
    <property type="project" value="TreeGrafter"/>
</dbReference>
<comment type="similarity">
    <text evidence="2">Belongs to the ZapA family. Type 1 subfamily.</text>
</comment>
<keyword evidence="4" id="KW-0963">Cytoplasm</keyword>